<feature type="domain" description="Flagellar M-ring C-terminal" evidence="13">
    <location>
        <begin position="256"/>
        <end position="423"/>
    </location>
</feature>
<evidence type="ECO:0000256" key="8">
    <source>
        <dbReference type="ARBA" id="ARBA00023143"/>
    </source>
</evidence>
<evidence type="ECO:0000313" key="15">
    <source>
        <dbReference type="Proteomes" id="UP001179280"/>
    </source>
</evidence>
<name>A0ABS2SQ53_9BACI</name>
<dbReference type="EMBL" id="JAFBCV010000002">
    <property type="protein sequence ID" value="MBM7837647.1"/>
    <property type="molecule type" value="Genomic_DNA"/>
</dbReference>
<feature type="transmembrane region" description="Helical" evidence="11">
    <location>
        <begin position="441"/>
        <end position="461"/>
    </location>
</feature>
<keyword evidence="8 9" id="KW-0975">Bacterial flagellum</keyword>
<dbReference type="Proteomes" id="UP001179280">
    <property type="component" value="Unassembled WGS sequence"/>
</dbReference>
<gene>
    <name evidence="14" type="ORF">JOC54_000878</name>
</gene>
<evidence type="ECO:0000256" key="5">
    <source>
        <dbReference type="ARBA" id="ARBA00022692"/>
    </source>
</evidence>
<dbReference type="NCBIfam" id="TIGR00206">
    <property type="entry name" value="fliF"/>
    <property type="match status" value="1"/>
</dbReference>
<keyword evidence="4" id="KW-1003">Cell membrane</keyword>
<dbReference type="Pfam" id="PF08345">
    <property type="entry name" value="YscJ_FliF_C"/>
    <property type="match status" value="1"/>
</dbReference>
<dbReference type="Pfam" id="PF01514">
    <property type="entry name" value="YscJ_FliF"/>
    <property type="match status" value="1"/>
</dbReference>
<keyword evidence="7 11" id="KW-0472">Membrane</keyword>
<dbReference type="Gene3D" id="3.30.300.30">
    <property type="match status" value="1"/>
</dbReference>
<evidence type="ECO:0000256" key="7">
    <source>
        <dbReference type="ARBA" id="ARBA00023136"/>
    </source>
</evidence>
<dbReference type="PRINTS" id="PR01009">
    <property type="entry name" value="FLGMRINGFLIF"/>
</dbReference>
<proteinExistence type="inferred from homology"/>
<evidence type="ECO:0000256" key="3">
    <source>
        <dbReference type="ARBA" id="ARBA00007971"/>
    </source>
</evidence>
<dbReference type="InterPro" id="IPR013556">
    <property type="entry name" value="Flag_M-ring_C"/>
</dbReference>
<keyword evidence="5 11" id="KW-0812">Transmembrane</keyword>
<comment type="subcellular location">
    <subcellularLocation>
        <location evidence="1 9">Bacterial flagellum basal body</location>
    </subcellularLocation>
    <subcellularLocation>
        <location evidence="2">Cell membrane</location>
        <topology evidence="2">Multi-pass membrane protein</topology>
    </subcellularLocation>
</comment>
<keyword evidence="6 11" id="KW-1133">Transmembrane helix</keyword>
<dbReference type="RefSeq" id="WP_204464676.1">
    <property type="nucleotide sequence ID" value="NZ_JAFBCV010000002.1"/>
</dbReference>
<feature type="domain" description="Flagellar M-ring N-terminal" evidence="12">
    <location>
        <begin position="46"/>
        <end position="220"/>
    </location>
</feature>
<dbReference type="PIRSF" id="PIRSF004862">
    <property type="entry name" value="FliF"/>
    <property type="match status" value="1"/>
</dbReference>
<evidence type="ECO:0000256" key="4">
    <source>
        <dbReference type="ARBA" id="ARBA00022475"/>
    </source>
</evidence>
<dbReference type="InterPro" id="IPR006182">
    <property type="entry name" value="FliF_N_dom"/>
</dbReference>
<sequence>MNEKAKRYTDKVKILWNDRTGLQKGLLVGSVLIILLIIAVIIALFSRTNYAPLYSNLTLAETGQIQEVLQTRGVSVQVSNDGTTIHVPEADVDRLKVELAAEGLPQSGSIDYSFFQEQMGFGMTDNEFTVIERSLMQTELAELIRSISGVQNANVIITIPEDSVWLSSGQESATAAVVLDLAAGQSLEQSQVKALYHLISRSVPNLPIENIVLSDSNFNNYTYQEEEVSPVASFQSQREVKQEIESDLKQTIMQLLGAVVGQQNAIVSVTTDIDYTQEQRVEDLVEAVDEEEMTGIAVSAERINELYEGSTSTGEGVTGTGEEIPNYTGVVPGGDSESERSEERINYEVNRIHREIIESPYRVRDVSIQVMVNPPEGMAQLPAQQTADLTEMLQTIVRTTLPTTDGAEIQNINDRVVVSSMPFAETAAVDADQEAGGVPTWMFVVGGGFIVVIVVLIVLLMRGRNHGAELALDETAEEDTYIEKEPVPFSDRPETDEKKRVRDLNYLANEKPEEFSKLLRTWLSDD</sequence>
<evidence type="ECO:0000259" key="12">
    <source>
        <dbReference type="Pfam" id="PF01514"/>
    </source>
</evidence>
<keyword evidence="14" id="KW-0969">Cilium</keyword>
<evidence type="ECO:0000259" key="13">
    <source>
        <dbReference type="Pfam" id="PF08345"/>
    </source>
</evidence>
<evidence type="ECO:0000256" key="9">
    <source>
        <dbReference type="PIRNR" id="PIRNR004862"/>
    </source>
</evidence>
<evidence type="ECO:0000256" key="6">
    <source>
        <dbReference type="ARBA" id="ARBA00022989"/>
    </source>
</evidence>
<evidence type="ECO:0000313" key="14">
    <source>
        <dbReference type="EMBL" id="MBM7837647.1"/>
    </source>
</evidence>
<dbReference type="InterPro" id="IPR045851">
    <property type="entry name" value="AMP-bd_C_sf"/>
</dbReference>
<evidence type="ECO:0000256" key="1">
    <source>
        <dbReference type="ARBA" id="ARBA00004117"/>
    </source>
</evidence>
<keyword evidence="14" id="KW-0282">Flagellum</keyword>
<comment type="similarity">
    <text evidence="3 9">Belongs to the FliF family.</text>
</comment>
<evidence type="ECO:0000256" key="2">
    <source>
        <dbReference type="ARBA" id="ARBA00004651"/>
    </source>
</evidence>
<feature type="region of interest" description="Disordered" evidence="10">
    <location>
        <begin position="309"/>
        <end position="340"/>
    </location>
</feature>
<feature type="transmembrane region" description="Helical" evidence="11">
    <location>
        <begin position="21"/>
        <end position="45"/>
    </location>
</feature>
<protein>
    <recommendedName>
        <fullName evidence="9">Flagellar M-ring protein</fullName>
    </recommendedName>
</protein>
<organism evidence="14 15">
    <name type="scientific">Shouchella xiaoxiensis</name>
    <dbReference type="NCBI Taxonomy" id="766895"/>
    <lineage>
        <taxon>Bacteria</taxon>
        <taxon>Bacillati</taxon>
        <taxon>Bacillota</taxon>
        <taxon>Bacilli</taxon>
        <taxon>Bacillales</taxon>
        <taxon>Bacillaceae</taxon>
        <taxon>Shouchella</taxon>
    </lineage>
</organism>
<accession>A0ABS2SQ53</accession>
<evidence type="ECO:0000256" key="10">
    <source>
        <dbReference type="SAM" id="MobiDB-lite"/>
    </source>
</evidence>
<dbReference type="PANTHER" id="PTHR30046">
    <property type="entry name" value="FLAGELLAR M-RING PROTEIN"/>
    <property type="match status" value="1"/>
</dbReference>
<feature type="compositionally biased region" description="Low complexity" evidence="10">
    <location>
        <begin position="309"/>
        <end position="323"/>
    </location>
</feature>
<keyword evidence="14" id="KW-0966">Cell projection</keyword>
<dbReference type="PANTHER" id="PTHR30046:SF0">
    <property type="entry name" value="FLAGELLAR M-RING PROTEIN"/>
    <property type="match status" value="1"/>
</dbReference>
<comment type="function">
    <text evidence="9">The M ring may be actively involved in energy transduction.</text>
</comment>
<dbReference type="InterPro" id="IPR000067">
    <property type="entry name" value="FlgMring_FliF"/>
</dbReference>
<reference evidence="14" key="1">
    <citation type="submission" date="2021-01" db="EMBL/GenBank/DDBJ databases">
        <title>Genomic Encyclopedia of Type Strains, Phase IV (KMG-IV): sequencing the most valuable type-strain genomes for metagenomic binning, comparative biology and taxonomic classification.</title>
        <authorList>
            <person name="Goeker M."/>
        </authorList>
    </citation>
    <scope>NUCLEOTIDE SEQUENCE</scope>
    <source>
        <strain evidence="14">DSM 21943</strain>
    </source>
</reference>
<evidence type="ECO:0000256" key="11">
    <source>
        <dbReference type="SAM" id="Phobius"/>
    </source>
</evidence>
<dbReference type="InterPro" id="IPR043427">
    <property type="entry name" value="YscJ/FliF"/>
</dbReference>
<comment type="caution">
    <text evidence="14">The sequence shown here is derived from an EMBL/GenBank/DDBJ whole genome shotgun (WGS) entry which is preliminary data.</text>
</comment>
<keyword evidence="15" id="KW-1185">Reference proteome</keyword>